<evidence type="ECO:0000313" key="3">
    <source>
        <dbReference type="Proteomes" id="UP001156613"/>
    </source>
</evidence>
<name>A0ABQ5WM04_GLUJA</name>
<feature type="transmembrane region" description="Helical" evidence="1">
    <location>
        <begin position="56"/>
        <end position="79"/>
    </location>
</feature>
<evidence type="ECO:0008006" key="4">
    <source>
        <dbReference type="Google" id="ProtNLM"/>
    </source>
</evidence>
<gene>
    <name evidence="2" type="ORF">GCM10010937_29520</name>
</gene>
<feature type="transmembrane region" description="Helical" evidence="1">
    <location>
        <begin position="27"/>
        <end position="49"/>
    </location>
</feature>
<keyword evidence="3" id="KW-1185">Reference proteome</keyword>
<comment type="caution">
    <text evidence="2">The sequence shown here is derived from an EMBL/GenBank/DDBJ whole genome shotgun (WGS) entry which is preliminary data.</text>
</comment>
<feature type="transmembrane region" description="Helical" evidence="1">
    <location>
        <begin position="85"/>
        <end position="105"/>
    </location>
</feature>
<dbReference type="Proteomes" id="UP001156613">
    <property type="component" value="Unassembled WGS sequence"/>
</dbReference>
<proteinExistence type="predicted"/>
<keyword evidence="1" id="KW-0472">Membrane</keyword>
<evidence type="ECO:0000256" key="1">
    <source>
        <dbReference type="SAM" id="Phobius"/>
    </source>
</evidence>
<reference evidence="3" key="1">
    <citation type="journal article" date="2019" name="Int. J. Syst. Evol. Microbiol.">
        <title>The Global Catalogue of Microorganisms (GCM) 10K type strain sequencing project: providing services to taxonomists for standard genome sequencing and annotation.</title>
        <authorList>
            <consortium name="The Broad Institute Genomics Platform"/>
            <consortium name="The Broad Institute Genome Sequencing Center for Infectious Disease"/>
            <person name="Wu L."/>
            <person name="Ma J."/>
        </authorList>
    </citation>
    <scope>NUCLEOTIDE SEQUENCE [LARGE SCALE GENOMIC DNA]</scope>
    <source>
        <strain evidence="3">NBRC 3271</strain>
    </source>
</reference>
<sequence length="122" mass="13238">MAWKCLFGANLSHFFYGQIMQSILDTLVGFILMLMGLIVAAISFVEVIARNALNSVGIHGTIQTIVLLLLFVALVVGAFRVFGRLLAVLLLAAFIVYGVHALLGIPHNISAQVVPQEKTINF</sequence>
<dbReference type="EMBL" id="BSNT01000075">
    <property type="protein sequence ID" value="GLQ61149.1"/>
    <property type="molecule type" value="Genomic_DNA"/>
</dbReference>
<keyword evidence="1" id="KW-1133">Transmembrane helix</keyword>
<accession>A0ABQ5WM04</accession>
<keyword evidence="1" id="KW-0812">Transmembrane</keyword>
<organism evidence="2 3">
    <name type="scientific">Gluconobacter japonicus</name>
    <dbReference type="NCBI Taxonomy" id="376620"/>
    <lineage>
        <taxon>Bacteria</taxon>
        <taxon>Pseudomonadati</taxon>
        <taxon>Pseudomonadota</taxon>
        <taxon>Alphaproteobacteria</taxon>
        <taxon>Acetobacterales</taxon>
        <taxon>Acetobacteraceae</taxon>
        <taxon>Gluconobacter</taxon>
    </lineage>
</organism>
<evidence type="ECO:0000313" key="2">
    <source>
        <dbReference type="EMBL" id="GLQ61149.1"/>
    </source>
</evidence>
<protein>
    <recommendedName>
        <fullName evidence="4">Sodium:proton antiporter</fullName>
    </recommendedName>
</protein>